<keyword evidence="5" id="KW-1185">Reference proteome</keyword>
<organism evidence="4 5">
    <name type="scientific">Marinobacter lutaoensis</name>
    <dbReference type="NCBI Taxonomy" id="135739"/>
    <lineage>
        <taxon>Bacteria</taxon>
        <taxon>Pseudomonadati</taxon>
        <taxon>Pseudomonadota</taxon>
        <taxon>Gammaproteobacteria</taxon>
        <taxon>Pseudomonadales</taxon>
        <taxon>Marinobacteraceae</taxon>
        <taxon>Marinobacter</taxon>
    </lineage>
</organism>
<dbReference type="Pfam" id="PF13505">
    <property type="entry name" value="OMP_b-brl"/>
    <property type="match status" value="1"/>
</dbReference>
<evidence type="ECO:0000313" key="5">
    <source>
        <dbReference type="Proteomes" id="UP000189339"/>
    </source>
</evidence>
<protein>
    <recommendedName>
        <fullName evidence="3">Outer membrane protein beta-barrel domain-containing protein</fullName>
    </recommendedName>
</protein>
<reference evidence="4 5" key="1">
    <citation type="submission" date="2016-12" db="EMBL/GenBank/DDBJ databases">
        <title>Marinobacter lutaoensis whole genome sequencing.</title>
        <authorList>
            <person name="Verma A."/>
            <person name="Krishnamurthi S."/>
        </authorList>
    </citation>
    <scope>NUCLEOTIDE SEQUENCE [LARGE SCALE GENOMIC DNA]</scope>
    <source>
        <strain evidence="4 5">T5054</strain>
    </source>
</reference>
<comment type="caution">
    <text evidence="4">The sequence shown here is derived from an EMBL/GenBank/DDBJ whole genome shotgun (WGS) entry which is preliminary data.</text>
</comment>
<dbReference type="OrthoDB" id="6362488at2"/>
<dbReference type="Proteomes" id="UP000189339">
    <property type="component" value="Unassembled WGS sequence"/>
</dbReference>
<keyword evidence="1 2" id="KW-0732">Signal</keyword>
<name>A0A1V2DT77_9GAMM</name>
<evidence type="ECO:0000256" key="1">
    <source>
        <dbReference type="ARBA" id="ARBA00022729"/>
    </source>
</evidence>
<accession>A0A1V2DT77</accession>
<feature type="signal peptide" evidence="2">
    <location>
        <begin position="1"/>
        <end position="26"/>
    </location>
</feature>
<dbReference type="RefSeq" id="WP_076723812.1">
    <property type="nucleotide sequence ID" value="NZ_MSCW01000005.1"/>
</dbReference>
<dbReference type="AlphaFoldDB" id="A0A1V2DT77"/>
<dbReference type="SUPFAM" id="SSF56925">
    <property type="entry name" value="OMPA-like"/>
    <property type="match status" value="1"/>
</dbReference>
<sequence length="201" mass="21956">MTQAPHAGALAPLLLVATLISPAADAQDTPPRSDRHYIGLLATAINHRTIGPYSERAWGNASTLVIGGHLTDLFHAEIRLGAGIQDAEVPDSDLSLSVDYYGSWYLGLHYPVTDYANIYGQFGFSYVRGSAHLGHPEDSRNSPYRALDDVPESAFSTGWLAGLDFQVMINTYLVVEGGKLFKDTRSNIDSFQFSGGLRYEF</sequence>
<proteinExistence type="predicted"/>
<evidence type="ECO:0000259" key="3">
    <source>
        <dbReference type="Pfam" id="PF13505"/>
    </source>
</evidence>
<dbReference type="EMBL" id="MSCW01000005">
    <property type="protein sequence ID" value="ONF43934.1"/>
    <property type="molecule type" value="Genomic_DNA"/>
</dbReference>
<feature type="domain" description="Outer membrane protein beta-barrel" evidence="3">
    <location>
        <begin position="13"/>
        <end position="201"/>
    </location>
</feature>
<evidence type="ECO:0000313" key="4">
    <source>
        <dbReference type="EMBL" id="ONF43934.1"/>
    </source>
</evidence>
<evidence type="ECO:0000256" key="2">
    <source>
        <dbReference type="SAM" id="SignalP"/>
    </source>
</evidence>
<dbReference type="InterPro" id="IPR011250">
    <property type="entry name" value="OMP/PagP_B-barrel"/>
</dbReference>
<gene>
    <name evidence="4" type="ORF">BTO32_06445</name>
</gene>
<dbReference type="InterPro" id="IPR027385">
    <property type="entry name" value="Beta-barrel_OMP"/>
</dbReference>
<feature type="chain" id="PRO_5013364705" description="Outer membrane protein beta-barrel domain-containing protein" evidence="2">
    <location>
        <begin position="27"/>
        <end position="201"/>
    </location>
</feature>